<dbReference type="InterPro" id="IPR036282">
    <property type="entry name" value="Glutathione-S-Trfase_C_sf"/>
</dbReference>
<dbReference type="SFLD" id="SFLDS00019">
    <property type="entry name" value="Glutathione_Transferase_(cytos"/>
    <property type="match status" value="1"/>
</dbReference>
<feature type="domain" description="Thioredoxin-like fold" evidence="3">
    <location>
        <begin position="432"/>
        <end position="518"/>
    </location>
</feature>
<protein>
    <submittedName>
        <fullName evidence="4">Glutathione S-transferase</fullName>
    </submittedName>
</protein>
<dbReference type="SUPFAM" id="SSF52833">
    <property type="entry name" value="Thioredoxin-like"/>
    <property type="match status" value="1"/>
</dbReference>
<dbReference type="InterPro" id="IPR036249">
    <property type="entry name" value="Thioredoxin-like_sf"/>
</dbReference>
<gene>
    <name evidence="4" type="primary">WBGene00100936</name>
</gene>
<evidence type="ECO:0000256" key="1">
    <source>
        <dbReference type="ARBA" id="ARBA00006475"/>
    </source>
</evidence>
<dbReference type="Proteomes" id="UP000005239">
    <property type="component" value="Unassembled WGS sequence"/>
</dbReference>
<dbReference type="InterPro" id="IPR033468">
    <property type="entry name" value="Metaxin_GST"/>
</dbReference>
<dbReference type="OrthoDB" id="5809458at2759"/>
<accession>A0A2A6C211</accession>
<evidence type="ECO:0000259" key="3">
    <source>
        <dbReference type="Pfam" id="PF17172"/>
    </source>
</evidence>
<dbReference type="InterPro" id="IPR050931">
    <property type="entry name" value="Mito_Protein_Transport_Metaxin"/>
</dbReference>
<dbReference type="Pfam" id="PF17171">
    <property type="entry name" value="GST_C_6"/>
    <property type="match status" value="1"/>
</dbReference>
<evidence type="ECO:0000259" key="2">
    <source>
        <dbReference type="Pfam" id="PF17171"/>
    </source>
</evidence>
<keyword evidence="5" id="KW-1185">Reference proteome</keyword>
<dbReference type="PANTHER" id="PTHR12289:SF32">
    <property type="entry name" value="GST_C_6 DOMAIN-CONTAINING PROTEIN"/>
    <property type="match status" value="1"/>
</dbReference>
<evidence type="ECO:0000313" key="4">
    <source>
        <dbReference type="EnsemblMetazoa" id="PPA11382.1"/>
    </source>
</evidence>
<organism evidence="4 5">
    <name type="scientific">Pristionchus pacificus</name>
    <name type="common">Parasitic nematode worm</name>
    <dbReference type="NCBI Taxonomy" id="54126"/>
    <lineage>
        <taxon>Eukaryota</taxon>
        <taxon>Metazoa</taxon>
        <taxon>Ecdysozoa</taxon>
        <taxon>Nematoda</taxon>
        <taxon>Chromadorea</taxon>
        <taxon>Rhabditida</taxon>
        <taxon>Rhabditina</taxon>
        <taxon>Diplogasteromorpha</taxon>
        <taxon>Diplogasteroidea</taxon>
        <taxon>Neodiplogasteridae</taxon>
        <taxon>Pristionchus</taxon>
    </lineage>
</organism>
<dbReference type="InterPro" id="IPR026928">
    <property type="entry name" value="FAX/IsoI-like"/>
</dbReference>
<dbReference type="Pfam" id="PF17172">
    <property type="entry name" value="GST_N_4"/>
    <property type="match status" value="1"/>
</dbReference>
<dbReference type="SFLD" id="SFLDG01200">
    <property type="entry name" value="SUF1.1"/>
    <property type="match status" value="1"/>
</dbReference>
<evidence type="ECO:0000313" key="5">
    <source>
        <dbReference type="Proteomes" id="UP000005239"/>
    </source>
</evidence>
<dbReference type="SFLD" id="SFLDG01180">
    <property type="entry name" value="SUF1"/>
    <property type="match status" value="1"/>
</dbReference>
<dbReference type="EnsemblMetazoa" id="PPA11382.1">
    <property type="protein sequence ID" value="PPA11382.1"/>
    <property type="gene ID" value="WBGene00100936"/>
</dbReference>
<reference evidence="5" key="1">
    <citation type="journal article" date="2008" name="Nat. Genet.">
        <title>The Pristionchus pacificus genome provides a unique perspective on nematode lifestyle and parasitism.</title>
        <authorList>
            <person name="Dieterich C."/>
            <person name="Clifton S.W."/>
            <person name="Schuster L.N."/>
            <person name="Chinwalla A."/>
            <person name="Delehaunty K."/>
            <person name="Dinkelacker I."/>
            <person name="Fulton L."/>
            <person name="Fulton R."/>
            <person name="Godfrey J."/>
            <person name="Minx P."/>
            <person name="Mitreva M."/>
            <person name="Roeseler W."/>
            <person name="Tian H."/>
            <person name="Witte H."/>
            <person name="Yang S.P."/>
            <person name="Wilson R.K."/>
            <person name="Sommer R.J."/>
        </authorList>
    </citation>
    <scope>NUCLEOTIDE SEQUENCE [LARGE SCALE GENOMIC DNA]</scope>
    <source>
        <strain evidence="5">PS312</strain>
    </source>
</reference>
<proteinExistence type="inferred from homology"/>
<dbReference type="SUPFAM" id="SSF47616">
    <property type="entry name" value="GST C-terminal domain-like"/>
    <property type="match status" value="2"/>
</dbReference>
<dbReference type="InterPro" id="IPR040079">
    <property type="entry name" value="Glutathione_S-Trfase"/>
</dbReference>
<dbReference type="PANTHER" id="PTHR12289">
    <property type="entry name" value="METAXIN RELATED"/>
    <property type="match status" value="1"/>
</dbReference>
<sequence length="1004" mass="113219">MLKQSIAWKVVEKIATDNGLPSFLVPITSRLGGQYREQLLQLESLRKAITMSCSDLVQIQTILDKKKFLMGEEPTAVDCTALGQFGSAYFAILPPRSSRILRIHPSEGILRQSENSHLRNRILRTHLILALDPFIRILCFNRLVMFGFFDCCCLNSFVYLVGVLTIASKLIPFLLKKFKGNKPVELQVKNYEKEVVYIYQFPGTSTCSSLSPFCIKVEAFCRLNGIKFKSYPDVQTAAIGHAVGRLLDNHTFNLITMAKKDVTGKFIEVAATLNGVPAFLIPLLSRLGAPYIAQMLQTILGNKKFLLGDELTDVDCTALGQFGNSYFAIPSARFYLHELLDSSEFAPLKEYAERVKSRIFGDEFCMLGCDCCCISSFVYLVGVLTIASKVVPFLLKKFNGEKPLELQEKIFKKDVVYLYQFGGTPTASSLSPFCIKIEAFLRLHKLKFERRNTFSDRGQNGQLPFIELNGEIHSDSQIIIRRLTQTFKLQAYPDEQTAAIGHAVDRLIDNHTFNLLMMSKHRVVGEVVVAGADGVPSFLLPLLAAVAGRYMAGVMTNRAQVSIGKFKENENDLLQLQTILGKKKFLLGDEPTAVDCTVLGQFGSNYFAVPSARFYLHDLLDSSEFAPLKEYDDRQTAITQNKLVAFSVILVTVARKAGNYNNVVMLPTYSRLLVHREMLLINYLNRTLTDPYWPFFEVLYFIEVALLVTFIAISLPLMRAAWSTTYYHLNIRLRTVISISLAELFVISRIVTIMYQYLGDTTDTSSTILIASLIREGFICHATTIASMLAIDRWIAMAAWEWYESGSIFTIIVLLTQEFILSLWSGSMAVMVIFGLVSIPVKLTIIACIAVLGHSLLIIVYRLNDRAIQSLKKDPTVHSYSVSRSYQLRENLKIIRVLLNIARPLIICSATAGFFYSLYAFMPLSFFTLRIFSIALYDLWMAITCVVVLLSLPIHEPRIIQNMGLDCRWKRRNVVRDCSSLHEVRKADGDIYFDLLSKDLGQIV</sequence>
<dbReference type="InterPro" id="IPR012336">
    <property type="entry name" value="Thioredoxin-like_fold"/>
</dbReference>
<dbReference type="AlphaFoldDB" id="A0A2A6C211"/>
<reference evidence="4" key="2">
    <citation type="submission" date="2022-06" db="UniProtKB">
        <authorList>
            <consortium name="EnsemblMetazoa"/>
        </authorList>
    </citation>
    <scope>IDENTIFICATION</scope>
    <source>
        <strain evidence="4">PS312</strain>
    </source>
</reference>
<dbReference type="GO" id="GO:0005737">
    <property type="term" value="C:cytoplasm"/>
    <property type="evidence" value="ECO:0000318"/>
    <property type="project" value="GO_Central"/>
</dbReference>
<comment type="similarity">
    <text evidence="1">Belongs to the FAX family.</text>
</comment>
<accession>A0A8R1YBA0</accession>
<feature type="domain" description="Metaxin glutathione S-transferase" evidence="2">
    <location>
        <begin position="570"/>
        <end position="611"/>
    </location>
</feature>
<name>A0A2A6C211_PRIPA</name>